<dbReference type="InterPro" id="IPR024824">
    <property type="entry name" value="GADD45"/>
</dbReference>
<evidence type="ECO:0000256" key="1">
    <source>
        <dbReference type="ARBA" id="ARBA00007361"/>
    </source>
</evidence>
<sequence>MVVEETKIQKYQQESMTLKSMAINEMDYSRIGRTVKAALVKAQSESRLIVGLSAAVTVLSKAAEGTLFCLLAEPQDGDSATHMHEVLLEAFCYENDIYVIKVDCPIKLSRILGKTSIESCCLIQKTWTGDNNNEELLNKPETLLVDYCEAFWDSPTSTVIKLPNRRRLRKTRNHSFYFSCKV</sequence>
<dbReference type="FunFam" id="3.30.1330.30:FF:000045">
    <property type="entry name" value="Predicted protein"/>
    <property type="match status" value="1"/>
</dbReference>
<evidence type="ECO:0000259" key="2">
    <source>
        <dbReference type="Pfam" id="PF01248"/>
    </source>
</evidence>
<dbReference type="PANTHER" id="PTHR10411">
    <property type="entry name" value="GROWTH ARREST AND DNA DAMAGE-INDUCIBLE PROTEIN GADD45"/>
    <property type="match status" value="1"/>
</dbReference>
<dbReference type="Gene3D" id="3.30.1330.30">
    <property type="match status" value="1"/>
</dbReference>
<feature type="domain" description="Ribosomal protein eL8/eL30/eS12/Gadd45" evidence="2">
    <location>
        <begin position="35"/>
        <end position="124"/>
    </location>
</feature>
<dbReference type="GO" id="GO:0051726">
    <property type="term" value="P:regulation of cell cycle"/>
    <property type="evidence" value="ECO:0007669"/>
    <property type="project" value="InterPro"/>
</dbReference>
<dbReference type="PANTHER" id="PTHR10411:SF8">
    <property type="entry name" value="FI09246P"/>
    <property type="match status" value="1"/>
</dbReference>
<reference evidence="3" key="1">
    <citation type="submission" date="2020-05" db="UniProtKB">
        <authorList>
            <consortium name="EnsemblMetazoa"/>
        </authorList>
    </citation>
    <scope>IDENTIFICATION</scope>
    <source>
        <strain evidence="3">TTRI</strain>
    </source>
</reference>
<keyword evidence="4" id="KW-1185">Reference proteome</keyword>
<dbReference type="GO" id="GO:0005737">
    <property type="term" value="C:cytoplasm"/>
    <property type="evidence" value="ECO:0007669"/>
    <property type="project" value="TreeGrafter"/>
</dbReference>
<dbReference type="EnsemblMetazoa" id="GAUT000833-RA">
    <property type="protein sequence ID" value="GAUT000833-PA"/>
    <property type="gene ID" value="GAUT000833"/>
</dbReference>
<name>A0A1A9UDF0_GLOAU</name>
<organism evidence="3 4">
    <name type="scientific">Glossina austeni</name>
    <name type="common">Savannah tsetse fly</name>
    <dbReference type="NCBI Taxonomy" id="7395"/>
    <lineage>
        <taxon>Eukaryota</taxon>
        <taxon>Metazoa</taxon>
        <taxon>Ecdysozoa</taxon>
        <taxon>Arthropoda</taxon>
        <taxon>Hexapoda</taxon>
        <taxon>Insecta</taxon>
        <taxon>Pterygota</taxon>
        <taxon>Neoptera</taxon>
        <taxon>Endopterygota</taxon>
        <taxon>Diptera</taxon>
        <taxon>Brachycera</taxon>
        <taxon>Muscomorpha</taxon>
        <taxon>Hippoboscoidea</taxon>
        <taxon>Glossinidae</taxon>
        <taxon>Glossina</taxon>
    </lineage>
</organism>
<evidence type="ECO:0000313" key="4">
    <source>
        <dbReference type="Proteomes" id="UP000078200"/>
    </source>
</evidence>
<accession>A0A1A9UDF0</accession>
<dbReference type="InterPro" id="IPR004038">
    <property type="entry name" value="Ribosomal_eL8/eL30/eS12/Gad45"/>
</dbReference>
<dbReference type="GO" id="GO:0005634">
    <property type="term" value="C:nucleus"/>
    <property type="evidence" value="ECO:0007669"/>
    <property type="project" value="InterPro"/>
</dbReference>
<dbReference type="STRING" id="7395.A0A1A9UDF0"/>
<comment type="similarity">
    <text evidence="1">Belongs to the GADD45 family.</text>
</comment>
<evidence type="ECO:0000313" key="3">
    <source>
        <dbReference type="EnsemblMetazoa" id="GAUT000833-PA"/>
    </source>
</evidence>
<dbReference type="Pfam" id="PF01248">
    <property type="entry name" value="Ribosomal_L7Ae"/>
    <property type="match status" value="1"/>
</dbReference>
<dbReference type="InterPro" id="IPR029064">
    <property type="entry name" value="Ribosomal_eL30-like_sf"/>
</dbReference>
<dbReference type="Proteomes" id="UP000078200">
    <property type="component" value="Unassembled WGS sequence"/>
</dbReference>
<proteinExistence type="inferred from homology"/>
<dbReference type="AlphaFoldDB" id="A0A1A9UDF0"/>
<dbReference type="VEuPathDB" id="VectorBase:GAUT000833"/>
<protein>
    <recommendedName>
        <fullName evidence="2">Ribosomal protein eL8/eL30/eS12/Gadd45 domain-containing protein</fullName>
    </recommendedName>
</protein>